<feature type="signal peptide" evidence="2">
    <location>
        <begin position="1"/>
        <end position="20"/>
    </location>
</feature>
<comment type="caution">
    <text evidence="3">The sequence shown here is derived from an EMBL/GenBank/DDBJ whole genome shotgun (WGS) entry which is preliminary data.</text>
</comment>
<organism evidence="3 4">
    <name type="scientific">Trichonephila inaurata madagascariensis</name>
    <dbReference type="NCBI Taxonomy" id="2747483"/>
    <lineage>
        <taxon>Eukaryota</taxon>
        <taxon>Metazoa</taxon>
        <taxon>Ecdysozoa</taxon>
        <taxon>Arthropoda</taxon>
        <taxon>Chelicerata</taxon>
        <taxon>Arachnida</taxon>
        <taxon>Araneae</taxon>
        <taxon>Araneomorphae</taxon>
        <taxon>Entelegynae</taxon>
        <taxon>Araneoidea</taxon>
        <taxon>Nephilidae</taxon>
        <taxon>Trichonephila</taxon>
        <taxon>Trichonephila inaurata</taxon>
    </lineage>
</organism>
<feature type="region of interest" description="Disordered" evidence="1">
    <location>
        <begin position="262"/>
        <end position="357"/>
    </location>
</feature>
<feature type="region of interest" description="Disordered" evidence="1">
    <location>
        <begin position="135"/>
        <end position="180"/>
    </location>
</feature>
<feature type="region of interest" description="Disordered" evidence="1">
    <location>
        <begin position="390"/>
        <end position="486"/>
    </location>
</feature>
<feature type="compositionally biased region" description="Basic and acidic residues" evidence="1">
    <location>
        <begin position="396"/>
        <end position="409"/>
    </location>
</feature>
<dbReference type="AlphaFoldDB" id="A0A8X7C4I8"/>
<dbReference type="Proteomes" id="UP000886998">
    <property type="component" value="Unassembled WGS sequence"/>
</dbReference>
<protein>
    <submittedName>
        <fullName evidence="3">Uncharacterized protein</fullName>
    </submittedName>
</protein>
<feature type="compositionally biased region" description="Polar residues" evidence="1">
    <location>
        <begin position="266"/>
        <end position="282"/>
    </location>
</feature>
<feature type="compositionally biased region" description="Basic and acidic residues" evidence="1">
    <location>
        <begin position="295"/>
        <end position="313"/>
    </location>
</feature>
<evidence type="ECO:0000256" key="1">
    <source>
        <dbReference type="SAM" id="MobiDB-lite"/>
    </source>
</evidence>
<reference evidence="3" key="1">
    <citation type="submission" date="2020-08" db="EMBL/GenBank/DDBJ databases">
        <title>Multicomponent nature underlies the extraordinary mechanical properties of spider dragline silk.</title>
        <authorList>
            <person name="Kono N."/>
            <person name="Nakamura H."/>
            <person name="Mori M."/>
            <person name="Yoshida Y."/>
            <person name="Ohtoshi R."/>
            <person name="Malay A.D."/>
            <person name="Moran D.A.P."/>
            <person name="Tomita M."/>
            <person name="Numata K."/>
            <person name="Arakawa K."/>
        </authorList>
    </citation>
    <scope>NUCLEOTIDE SEQUENCE</scope>
</reference>
<feature type="compositionally biased region" description="Basic and acidic residues" evidence="1">
    <location>
        <begin position="167"/>
        <end position="180"/>
    </location>
</feature>
<name>A0A8X7C4I8_9ARAC</name>
<dbReference type="OrthoDB" id="6434072at2759"/>
<feature type="chain" id="PRO_5036487074" evidence="2">
    <location>
        <begin position="21"/>
        <end position="486"/>
    </location>
</feature>
<gene>
    <name evidence="3" type="ORF">TNIN_85271</name>
</gene>
<feature type="compositionally biased region" description="Basic and acidic residues" evidence="1">
    <location>
        <begin position="420"/>
        <end position="450"/>
    </location>
</feature>
<sequence>MLGIFQLTFICFAISGPALGSLFETADEEPNYVRFMLPFFQEDNQLAMPMSEEPPVKPTETTDKNSESMIDNLLYMHRDTSLSYNLKYRMKDPDGHSFYRRESSDGSGLVKGYVKFRDENGFPKSIRYSLRIHEHTPSPSLEPSPRPLSKPFQVPHPTEAPVTVQSAHKEDNRGMEDVETMSEREFCERCTTFLTKLFPKLIAFSMDKERNRYEHETTFPPLLFQSAFVPEDSPGQTATGGDSEIVKIQRTVEITFGQDHMEKNSYDSTEGSSSEISNNMIEGSSDHGMTGSSKITDDHSERVAETTNDRFEESSEIENNIQHEESSGKVSSHNAETFEEGNNPKKNALANDLGNEQNEEDHDGIAILNSYISPFKKVLEMKKSMFLQPSSDTNEFNEHNNYIDDKDYKDEDDTIPSKSAFKDSKKSLDLYKKNSAHLPHDHALSHRKFDDEEEEPLYTTQTKPRIRISYHSRGFDKPEEENEPNY</sequence>
<keyword evidence="2" id="KW-0732">Signal</keyword>
<evidence type="ECO:0000256" key="2">
    <source>
        <dbReference type="SAM" id="SignalP"/>
    </source>
</evidence>
<evidence type="ECO:0000313" key="3">
    <source>
        <dbReference type="EMBL" id="GFY55365.1"/>
    </source>
</evidence>
<keyword evidence="4" id="KW-1185">Reference proteome</keyword>
<proteinExistence type="predicted"/>
<accession>A0A8X7C4I8</accession>
<evidence type="ECO:0000313" key="4">
    <source>
        <dbReference type="Proteomes" id="UP000886998"/>
    </source>
</evidence>
<dbReference type="EMBL" id="BMAV01010344">
    <property type="protein sequence ID" value="GFY55365.1"/>
    <property type="molecule type" value="Genomic_DNA"/>
</dbReference>